<organism evidence="4">
    <name type="scientific">marine metagenome</name>
    <dbReference type="NCBI Taxonomy" id="408172"/>
    <lineage>
        <taxon>unclassified sequences</taxon>
        <taxon>metagenomes</taxon>
        <taxon>ecological metagenomes</taxon>
    </lineage>
</organism>
<dbReference type="SUPFAM" id="SSF64518">
    <property type="entry name" value="Phase 1 flagellin"/>
    <property type="match status" value="1"/>
</dbReference>
<evidence type="ECO:0008006" key="5">
    <source>
        <dbReference type="Google" id="ProtNLM"/>
    </source>
</evidence>
<feature type="domain" description="Flagellin N-terminal" evidence="2">
    <location>
        <begin position="2"/>
        <end position="90"/>
    </location>
</feature>
<evidence type="ECO:0000259" key="2">
    <source>
        <dbReference type="Pfam" id="PF00669"/>
    </source>
</evidence>
<dbReference type="InterPro" id="IPR042187">
    <property type="entry name" value="Flagellin_C_sub2"/>
</dbReference>
<evidence type="ECO:0000256" key="1">
    <source>
        <dbReference type="ARBA" id="ARBA00023143"/>
    </source>
</evidence>
<dbReference type="EMBL" id="UINC01153753">
    <property type="protein sequence ID" value="SVD48650.1"/>
    <property type="molecule type" value="Genomic_DNA"/>
</dbReference>
<reference evidence="4" key="1">
    <citation type="submission" date="2018-05" db="EMBL/GenBank/DDBJ databases">
        <authorList>
            <person name="Lanie J.A."/>
            <person name="Ng W.-L."/>
            <person name="Kazmierczak K.M."/>
            <person name="Andrzejewski T.M."/>
            <person name="Davidsen T.M."/>
            <person name="Wayne K.J."/>
            <person name="Tettelin H."/>
            <person name="Glass J.I."/>
            <person name="Rusch D."/>
            <person name="Podicherti R."/>
            <person name="Tsui H.-C.T."/>
            <person name="Winkler M.E."/>
        </authorList>
    </citation>
    <scope>NUCLEOTIDE SEQUENCE</scope>
</reference>
<gene>
    <name evidence="4" type="ORF">METZ01_LOCUS401504</name>
</gene>
<dbReference type="PANTHER" id="PTHR42792:SF2">
    <property type="entry name" value="FLAGELLIN"/>
    <property type="match status" value="1"/>
</dbReference>
<keyword evidence="1" id="KW-0975">Bacterial flagellum</keyword>
<dbReference type="GO" id="GO:0005198">
    <property type="term" value="F:structural molecule activity"/>
    <property type="evidence" value="ECO:0007669"/>
    <property type="project" value="InterPro"/>
</dbReference>
<dbReference type="Gene3D" id="6.10.10.10">
    <property type="entry name" value="Flagellar export chaperone, C-terminal domain"/>
    <property type="match status" value="1"/>
</dbReference>
<dbReference type="InterPro" id="IPR001492">
    <property type="entry name" value="Flagellin"/>
</dbReference>
<name>A0A382VQK2_9ZZZZ</name>
<evidence type="ECO:0000259" key="3">
    <source>
        <dbReference type="Pfam" id="PF00700"/>
    </source>
</evidence>
<dbReference type="Gene3D" id="1.20.1330.10">
    <property type="entry name" value="f41 fragment of flagellin, N-terminal domain"/>
    <property type="match status" value="1"/>
</dbReference>
<evidence type="ECO:0000313" key="4">
    <source>
        <dbReference type="EMBL" id="SVD48650.1"/>
    </source>
</evidence>
<accession>A0A382VQK2</accession>
<feature type="non-terminal residue" evidence="4">
    <location>
        <position position="1"/>
    </location>
</feature>
<dbReference type="PRINTS" id="PR00207">
    <property type="entry name" value="FLAGELLIN"/>
</dbReference>
<feature type="domain" description="Flagellin C-terminal" evidence="3">
    <location>
        <begin position="144"/>
        <end position="228"/>
    </location>
</feature>
<dbReference type="InterPro" id="IPR001029">
    <property type="entry name" value="Flagellin_N"/>
</dbReference>
<dbReference type="GO" id="GO:0009288">
    <property type="term" value="C:bacterial-type flagellum"/>
    <property type="evidence" value="ECO:0007669"/>
    <property type="project" value="InterPro"/>
</dbReference>
<dbReference type="Pfam" id="PF00700">
    <property type="entry name" value="Flagellin_C"/>
    <property type="match status" value="1"/>
</dbReference>
<dbReference type="InterPro" id="IPR046358">
    <property type="entry name" value="Flagellin_C"/>
</dbReference>
<dbReference type="AlphaFoldDB" id="A0A382VQK2"/>
<dbReference type="PANTHER" id="PTHR42792">
    <property type="entry name" value="FLAGELLIN"/>
    <property type="match status" value="1"/>
</dbReference>
<protein>
    <recommendedName>
        <fullName evidence="5">Flagellin</fullName>
    </recommendedName>
</protein>
<sequence length="230" mass="25165">TRMTNQIRGMHQANKNSRDASNLLATSEAGLNNISDLLAQMRELSVQAATDTLNDTDRDSIDLEFQSLKNELSRIANVTEHNGMNVLNGTYQTDGEFGVWRIQIGADNDANSQHEISIMNATDVGLGIDGENVLTVDEARTAVTALDNAIDEVNLERSYIGSEQNKLQFTMSNLTSTINSIETARSHIEDVDYAAEMSELSKNQILVQSSTAMLAQANMVSQNILQLLGN</sequence>
<dbReference type="Pfam" id="PF00669">
    <property type="entry name" value="Flagellin_N"/>
    <property type="match status" value="1"/>
</dbReference>
<proteinExistence type="predicted"/>